<evidence type="ECO:0000259" key="1">
    <source>
        <dbReference type="Pfam" id="PF08241"/>
    </source>
</evidence>
<dbReference type="HOGENOM" id="CLU_039068_9_1_7"/>
<dbReference type="STRING" id="694327.DFW101_2622"/>
<dbReference type="Gene3D" id="3.40.50.150">
    <property type="entry name" value="Vaccinia Virus protein VP39"/>
    <property type="match status" value="1"/>
</dbReference>
<dbReference type="InterPro" id="IPR013216">
    <property type="entry name" value="Methyltransf_11"/>
</dbReference>
<reference evidence="3" key="1">
    <citation type="journal article" date="2015" name="Genome Announc.">
        <title>High-Quality Draft Genome Sequence of Desulfovibrio carbinoliphilus FW-101-2B, an Organic Acid-Oxidizing Sulfate-Reducing Bacterium Isolated from Uranium(VI)-Contaminated Groundwater.</title>
        <authorList>
            <person name="Ramsay B.D."/>
            <person name="Hwang C."/>
            <person name="Woo H.L."/>
            <person name="Carroll S.L."/>
            <person name="Lucas S."/>
            <person name="Han J."/>
            <person name="Lapidus A.L."/>
            <person name="Cheng J.F."/>
            <person name="Goodwin L.A."/>
            <person name="Pitluck S."/>
            <person name="Peters L."/>
            <person name="Chertkov O."/>
            <person name="Held B."/>
            <person name="Detter J.C."/>
            <person name="Han C.S."/>
            <person name="Tapia R."/>
            <person name="Land M.L."/>
            <person name="Hauser L.J."/>
            <person name="Kyrpides N.C."/>
            <person name="Ivanova N.N."/>
            <person name="Mikhailova N."/>
            <person name="Pagani I."/>
            <person name="Woyke T."/>
            <person name="Arkin A.P."/>
            <person name="Dehal P."/>
            <person name="Chivian D."/>
            <person name="Criddle C.S."/>
            <person name="Wu W."/>
            <person name="Chakraborty R."/>
            <person name="Hazen T.C."/>
            <person name="Fields M.W."/>
        </authorList>
    </citation>
    <scope>NUCLEOTIDE SEQUENCE [LARGE SCALE GENOMIC DNA]</scope>
    <source>
        <strain evidence="3">FW-101-2B</strain>
    </source>
</reference>
<evidence type="ECO:0000313" key="3">
    <source>
        <dbReference type="Proteomes" id="UP000004662"/>
    </source>
</evidence>
<dbReference type="AlphaFoldDB" id="G7Q9I6"/>
<gene>
    <name evidence="2" type="ORF">DFW101_2622</name>
</gene>
<dbReference type="RefSeq" id="WP_009181996.1">
    <property type="nucleotide sequence ID" value="NZ_CM001368.1"/>
</dbReference>
<proteinExistence type="predicted"/>
<dbReference type="GO" id="GO:0008757">
    <property type="term" value="F:S-adenosylmethionine-dependent methyltransferase activity"/>
    <property type="evidence" value="ECO:0007669"/>
    <property type="project" value="InterPro"/>
</dbReference>
<keyword evidence="2" id="KW-0489">Methyltransferase</keyword>
<evidence type="ECO:0000313" key="2">
    <source>
        <dbReference type="EMBL" id="EHJ48626.1"/>
    </source>
</evidence>
<keyword evidence="3" id="KW-1185">Reference proteome</keyword>
<dbReference type="Pfam" id="PF08241">
    <property type="entry name" value="Methyltransf_11"/>
    <property type="match status" value="1"/>
</dbReference>
<dbReference type="OrthoDB" id="9769602at2"/>
<dbReference type="InterPro" id="IPR029063">
    <property type="entry name" value="SAM-dependent_MTases_sf"/>
</dbReference>
<feature type="domain" description="Methyltransferase type 11" evidence="1">
    <location>
        <begin position="45"/>
        <end position="132"/>
    </location>
</feature>
<dbReference type="NCBIfam" id="NF045667">
    <property type="entry name" value="MTase_DVU1556"/>
    <property type="match status" value="1"/>
</dbReference>
<dbReference type="CDD" id="cd02440">
    <property type="entry name" value="AdoMet_MTases"/>
    <property type="match status" value="1"/>
</dbReference>
<organism evidence="2 3">
    <name type="scientific">Solidesulfovibrio carbinoliphilus subsp. oakridgensis</name>
    <dbReference type="NCBI Taxonomy" id="694327"/>
    <lineage>
        <taxon>Bacteria</taxon>
        <taxon>Pseudomonadati</taxon>
        <taxon>Thermodesulfobacteriota</taxon>
        <taxon>Desulfovibrionia</taxon>
        <taxon>Desulfovibrionales</taxon>
        <taxon>Desulfovibrionaceae</taxon>
        <taxon>Solidesulfovibrio</taxon>
    </lineage>
</organism>
<name>G7Q9I6_9BACT</name>
<dbReference type="eggNOG" id="COG2226">
    <property type="taxonomic scope" value="Bacteria"/>
</dbReference>
<keyword evidence="2" id="KW-0808">Transferase</keyword>
<dbReference type="Proteomes" id="UP000004662">
    <property type="component" value="Chromosome"/>
</dbReference>
<accession>G7Q9I6</accession>
<dbReference type="SUPFAM" id="SSF53335">
    <property type="entry name" value="S-adenosyl-L-methionine-dependent methyltransferases"/>
    <property type="match status" value="1"/>
</dbReference>
<dbReference type="EMBL" id="CM001368">
    <property type="protein sequence ID" value="EHJ48626.1"/>
    <property type="molecule type" value="Genomic_DNA"/>
</dbReference>
<sequence length="234" mass="23658">MPQGVSPYEREDFRRVAGETLRPGGLALTERGLAACGFAPGARVLDLGCGPGTTLARLAGAGLAAVGLDPSVRFAGEARVHGPVVRGAGQALPLADACLDGVFCECVLSASGDAAGCLAEIARVLKAGGRAVLADLYVRQGAAPQPGAFAAGGCAAGAVARPVFEARLAEAGLTPLFFEDHTRLLTELACKLTFALGSAKSVIEMITGRETECAGAGPRPRYGYCLCVAAKEAS</sequence>
<protein>
    <submittedName>
        <fullName evidence="2">Methyltransferase type 11</fullName>
    </submittedName>
</protein>
<dbReference type="GO" id="GO:0032259">
    <property type="term" value="P:methylation"/>
    <property type="evidence" value="ECO:0007669"/>
    <property type="project" value="UniProtKB-KW"/>
</dbReference>